<dbReference type="CDD" id="cd02440">
    <property type="entry name" value="AdoMet_MTases"/>
    <property type="match status" value="1"/>
</dbReference>
<dbReference type="InterPro" id="IPR013216">
    <property type="entry name" value="Methyltransf_11"/>
</dbReference>
<gene>
    <name evidence="2" type="ORF">SAMN06295981_0499</name>
</gene>
<dbReference type="Proteomes" id="UP000193309">
    <property type="component" value="Unassembled WGS sequence"/>
</dbReference>
<evidence type="ECO:0000259" key="1">
    <source>
        <dbReference type="Pfam" id="PF08241"/>
    </source>
</evidence>
<keyword evidence="3" id="KW-1185">Reference proteome</keyword>
<dbReference type="Gene3D" id="3.40.50.150">
    <property type="entry name" value="Vaccinia Virus protein VP39"/>
    <property type="match status" value="1"/>
</dbReference>
<dbReference type="Pfam" id="PF08241">
    <property type="entry name" value="Methyltransf_11"/>
    <property type="match status" value="1"/>
</dbReference>
<keyword evidence="2" id="KW-0489">Methyltransferase</keyword>
<name>A0A1X7I862_9CORY</name>
<dbReference type="GO" id="GO:0032259">
    <property type="term" value="P:methylation"/>
    <property type="evidence" value="ECO:0007669"/>
    <property type="project" value="UniProtKB-KW"/>
</dbReference>
<dbReference type="InterPro" id="IPR050508">
    <property type="entry name" value="Methyltransf_Superfamily"/>
</dbReference>
<feature type="domain" description="Methyltransferase type 11" evidence="1">
    <location>
        <begin position="42"/>
        <end position="135"/>
    </location>
</feature>
<dbReference type="SUPFAM" id="SSF53335">
    <property type="entry name" value="S-adenosyl-L-methionine-dependent methyltransferases"/>
    <property type="match status" value="1"/>
</dbReference>
<reference evidence="3" key="1">
    <citation type="submission" date="2017-04" db="EMBL/GenBank/DDBJ databases">
        <authorList>
            <person name="Varghese N."/>
            <person name="Submissions S."/>
        </authorList>
    </citation>
    <scope>NUCLEOTIDE SEQUENCE [LARGE SCALE GENOMIC DNA]</scope>
    <source>
        <strain evidence="3">VDS</strain>
    </source>
</reference>
<organism evidence="2 3">
    <name type="scientific">Corynebacterium pollutisoli</name>
    <dbReference type="NCBI Taxonomy" id="1610489"/>
    <lineage>
        <taxon>Bacteria</taxon>
        <taxon>Bacillati</taxon>
        <taxon>Actinomycetota</taxon>
        <taxon>Actinomycetes</taxon>
        <taxon>Mycobacteriales</taxon>
        <taxon>Corynebacteriaceae</taxon>
        <taxon>Corynebacterium</taxon>
    </lineage>
</organism>
<keyword evidence="2" id="KW-0808">Transferase</keyword>
<dbReference type="OrthoDB" id="9797252at2"/>
<proteinExistence type="predicted"/>
<dbReference type="RefSeq" id="WP_085548643.1">
    <property type="nucleotide sequence ID" value="NZ_FXAR01000001.1"/>
</dbReference>
<dbReference type="AlphaFoldDB" id="A0A1X7I862"/>
<protein>
    <submittedName>
        <fullName evidence="2">Methyltransferase domain-containing protein</fullName>
    </submittedName>
</protein>
<evidence type="ECO:0000313" key="3">
    <source>
        <dbReference type="Proteomes" id="UP000193309"/>
    </source>
</evidence>
<dbReference type="GO" id="GO:0008757">
    <property type="term" value="F:S-adenosylmethionine-dependent methyltransferase activity"/>
    <property type="evidence" value="ECO:0007669"/>
    <property type="project" value="InterPro"/>
</dbReference>
<sequence>MAMFDRAAQAFDNHAADSAYNAHYDRPAMLDLLGDVSGLDILDAGCGSGLYAAELLARGARVVGVDESAELIRLARRRAPEAAFHVQPLEKPLDWAADRSVDRVLMALVLHHLHYPVDVLRELHRVLRDDGRLVLSTGHPTDDWRRRGGSYFTTERIEETWSMGLQVAYRRAPLSTLVDEFGRAGFVVEKLVEPRPTETMQHRYPEAYEKLSRVPAFIAFSLMKHPGSIQ</sequence>
<dbReference type="PANTHER" id="PTHR42912">
    <property type="entry name" value="METHYLTRANSFERASE"/>
    <property type="match status" value="1"/>
</dbReference>
<dbReference type="STRING" id="1610489.SAMN06295981_0499"/>
<dbReference type="InterPro" id="IPR029063">
    <property type="entry name" value="SAM-dependent_MTases_sf"/>
</dbReference>
<dbReference type="EMBL" id="FXAR01000001">
    <property type="protein sequence ID" value="SMG10357.1"/>
    <property type="molecule type" value="Genomic_DNA"/>
</dbReference>
<evidence type="ECO:0000313" key="2">
    <source>
        <dbReference type="EMBL" id="SMG10357.1"/>
    </source>
</evidence>
<dbReference type="PANTHER" id="PTHR42912:SF93">
    <property type="entry name" value="N6-ADENOSINE-METHYLTRANSFERASE TMT1A"/>
    <property type="match status" value="1"/>
</dbReference>
<accession>A0A1X7I862</accession>